<dbReference type="PANTHER" id="PTHR30136">
    <property type="entry name" value="HELIX-TURN-HELIX TRANSCRIPTIONAL REGULATOR, ICLR FAMILY"/>
    <property type="match status" value="1"/>
</dbReference>
<keyword evidence="7" id="KW-1185">Reference proteome</keyword>
<dbReference type="CDD" id="cd00090">
    <property type="entry name" value="HTH_ARSR"/>
    <property type="match status" value="1"/>
</dbReference>
<dbReference type="PANTHER" id="PTHR30136:SF35">
    <property type="entry name" value="HTH-TYPE TRANSCRIPTIONAL REGULATOR RV1719"/>
    <property type="match status" value="1"/>
</dbReference>
<feature type="domain" description="HTH iclR-type" evidence="4">
    <location>
        <begin position="11"/>
        <end position="72"/>
    </location>
</feature>
<dbReference type="PROSITE" id="PS51077">
    <property type="entry name" value="HTH_ICLR"/>
    <property type="match status" value="1"/>
</dbReference>
<keyword evidence="2 6" id="KW-0238">DNA-binding</keyword>
<evidence type="ECO:0000259" key="4">
    <source>
        <dbReference type="PROSITE" id="PS51077"/>
    </source>
</evidence>
<dbReference type="SUPFAM" id="SSF55781">
    <property type="entry name" value="GAF domain-like"/>
    <property type="match status" value="1"/>
</dbReference>
<evidence type="ECO:0000256" key="2">
    <source>
        <dbReference type="ARBA" id="ARBA00023125"/>
    </source>
</evidence>
<name>A0ABR9K151_9ACTN</name>
<feature type="domain" description="IclR-ED" evidence="5">
    <location>
        <begin position="73"/>
        <end position="251"/>
    </location>
</feature>
<dbReference type="InterPro" id="IPR029016">
    <property type="entry name" value="GAF-like_dom_sf"/>
</dbReference>
<evidence type="ECO:0000313" key="7">
    <source>
        <dbReference type="Proteomes" id="UP000627838"/>
    </source>
</evidence>
<organism evidence="6 7">
    <name type="scientific">Actinomadura algeriensis</name>
    <dbReference type="NCBI Taxonomy" id="1679523"/>
    <lineage>
        <taxon>Bacteria</taxon>
        <taxon>Bacillati</taxon>
        <taxon>Actinomycetota</taxon>
        <taxon>Actinomycetes</taxon>
        <taxon>Streptosporangiales</taxon>
        <taxon>Thermomonosporaceae</taxon>
        <taxon>Actinomadura</taxon>
    </lineage>
</organism>
<dbReference type="GO" id="GO:0003677">
    <property type="term" value="F:DNA binding"/>
    <property type="evidence" value="ECO:0007669"/>
    <property type="project" value="UniProtKB-KW"/>
</dbReference>
<reference evidence="6 7" key="1">
    <citation type="submission" date="2020-10" db="EMBL/GenBank/DDBJ databases">
        <title>Sequencing the genomes of 1000 actinobacteria strains.</title>
        <authorList>
            <person name="Klenk H.-P."/>
        </authorList>
    </citation>
    <scope>NUCLEOTIDE SEQUENCE [LARGE SCALE GENOMIC DNA]</scope>
    <source>
        <strain evidence="6 7">DSM 46744</strain>
    </source>
</reference>
<dbReference type="InterPro" id="IPR036388">
    <property type="entry name" value="WH-like_DNA-bd_sf"/>
</dbReference>
<dbReference type="Gene3D" id="1.10.10.10">
    <property type="entry name" value="Winged helix-like DNA-binding domain superfamily/Winged helix DNA-binding domain"/>
    <property type="match status" value="1"/>
</dbReference>
<evidence type="ECO:0000256" key="1">
    <source>
        <dbReference type="ARBA" id="ARBA00023015"/>
    </source>
</evidence>
<dbReference type="Proteomes" id="UP000627838">
    <property type="component" value="Unassembled WGS sequence"/>
</dbReference>
<dbReference type="InterPro" id="IPR050707">
    <property type="entry name" value="HTH_MetabolicPath_Reg"/>
</dbReference>
<dbReference type="Gene3D" id="3.30.450.40">
    <property type="match status" value="1"/>
</dbReference>
<dbReference type="InterPro" id="IPR036390">
    <property type="entry name" value="WH_DNA-bd_sf"/>
</dbReference>
<evidence type="ECO:0000313" key="6">
    <source>
        <dbReference type="EMBL" id="MBE1536567.1"/>
    </source>
</evidence>
<dbReference type="InterPro" id="IPR014757">
    <property type="entry name" value="Tscrpt_reg_IclR_C"/>
</dbReference>
<dbReference type="InterPro" id="IPR005471">
    <property type="entry name" value="Tscrpt_reg_IclR_N"/>
</dbReference>
<keyword evidence="1" id="KW-0805">Transcription regulation</keyword>
<dbReference type="RefSeq" id="WP_192762583.1">
    <property type="nucleotide sequence ID" value="NZ_JADBDZ010000001.1"/>
</dbReference>
<evidence type="ECO:0000256" key="3">
    <source>
        <dbReference type="ARBA" id="ARBA00023163"/>
    </source>
</evidence>
<protein>
    <submittedName>
        <fullName evidence="6">DNA-binding IclR family transcriptional regulator</fullName>
    </submittedName>
</protein>
<proteinExistence type="predicted"/>
<dbReference type="SUPFAM" id="SSF46785">
    <property type="entry name" value="Winged helix' DNA-binding domain"/>
    <property type="match status" value="1"/>
</dbReference>
<dbReference type="PROSITE" id="PS51078">
    <property type="entry name" value="ICLR_ED"/>
    <property type="match status" value="1"/>
</dbReference>
<keyword evidence="3" id="KW-0804">Transcription</keyword>
<dbReference type="EMBL" id="JADBDZ010000001">
    <property type="protein sequence ID" value="MBE1536567.1"/>
    <property type="molecule type" value="Genomic_DNA"/>
</dbReference>
<sequence>MGEQTRRRSGAESSRKALSLLLAFDAQHHTRGATELAAALGMPISSVYRYLSVLRETGMVEEAGQGEYRLSWVFVRLADAARAAGDTLESIARPVLAEVAEAGGETTLLIKRMGWNAVCVDRVDSSHPVRLQFDPGQPMSLHRGSAARVLLASMPADDRRRYLASVPDLPEHVREQIETHVESVEGVGWAESFGEVDEGIWGASAAIRDRGRVIAALGVAGPLYRLQQDDRARIIQLVTGGAKRISDLLANGGAKKP</sequence>
<dbReference type="Pfam" id="PF01614">
    <property type="entry name" value="IclR_C"/>
    <property type="match status" value="1"/>
</dbReference>
<evidence type="ECO:0000259" key="5">
    <source>
        <dbReference type="PROSITE" id="PS51078"/>
    </source>
</evidence>
<comment type="caution">
    <text evidence="6">The sequence shown here is derived from an EMBL/GenBank/DDBJ whole genome shotgun (WGS) entry which is preliminary data.</text>
</comment>
<dbReference type="SMART" id="SM00346">
    <property type="entry name" value="HTH_ICLR"/>
    <property type="match status" value="1"/>
</dbReference>
<accession>A0ABR9K151</accession>
<gene>
    <name evidence="6" type="ORF">H4W34_006400</name>
</gene>
<dbReference type="InterPro" id="IPR011991">
    <property type="entry name" value="ArsR-like_HTH"/>
</dbReference>
<dbReference type="Pfam" id="PF09339">
    <property type="entry name" value="HTH_IclR"/>
    <property type="match status" value="1"/>
</dbReference>